<dbReference type="NCBIfam" id="NF009201">
    <property type="entry name" value="PRK12549.1"/>
    <property type="match status" value="1"/>
</dbReference>
<dbReference type="GO" id="GO:0004764">
    <property type="term" value="F:shikimate 3-dehydrogenase (NADP+) activity"/>
    <property type="evidence" value="ECO:0007669"/>
    <property type="project" value="InterPro"/>
</dbReference>
<dbReference type="EMBL" id="BJZS01000016">
    <property type="protein sequence ID" value="GEO94373.1"/>
    <property type="molecule type" value="Genomic_DNA"/>
</dbReference>
<dbReference type="SUPFAM" id="SSF53223">
    <property type="entry name" value="Aminoacid dehydrogenase-like, N-terminal domain"/>
    <property type="match status" value="1"/>
</dbReference>
<dbReference type="PANTHER" id="PTHR21089">
    <property type="entry name" value="SHIKIMATE DEHYDROGENASE"/>
    <property type="match status" value="1"/>
</dbReference>
<dbReference type="AlphaFoldDB" id="A0A512I9K4"/>
<dbReference type="RefSeq" id="WP_062735437.1">
    <property type="nucleotide sequence ID" value="NZ_BJZS01000016.1"/>
</dbReference>
<dbReference type="Proteomes" id="UP000321103">
    <property type="component" value="Unassembled WGS sequence"/>
</dbReference>
<keyword evidence="5" id="KW-1185">Reference proteome</keyword>
<dbReference type="InterPro" id="IPR013708">
    <property type="entry name" value="Shikimate_DH-bd_N"/>
</dbReference>
<dbReference type="InterPro" id="IPR022893">
    <property type="entry name" value="Shikimate_DH_fam"/>
</dbReference>
<keyword evidence="2" id="KW-0028">Amino-acid biosynthesis</keyword>
<accession>A0A512I9K4</accession>
<evidence type="ECO:0000259" key="3">
    <source>
        <dbReference type="Pfam" id="PF08501"/>
    </source>
</evidence>
<dbReference type="CDD" id="cd01065">
    <property type="entry name" value="NAD_bind_Shikimate_DH"/>
    <property type="match status" value="1"/>
</dbReference>
<dbReference type="Pfam" id="PF08501">
    <property type="entry name" value="Shikimate_dh_N"/>
    <property type="match status" value="1"/>
</dbReference>
<dbReference type="PANTHER" id="PTHR21089:SF1">
    <property type="entry name" value="BIFUNCTIONAL 3-DEHYDROQUINATE DEHYDRATASE_SHIKIMATE DEHYDROGENASE, CHLOROPLASTIC"/>
    <property type="match status" value="1"/>
</dbReference>
<comment type="caution">
    <text evidence="4">The sequence shown here is derived from an EMBL/GenBank/DDBJ whole genome shotgun (WGS) entry which is preliminary data.</text>
</comment>
<dbReference type="GO" id="GO:0009073">
    <property type="term" value="P:aromatic amino acid family biosynthetic process"/>
    <property type="evidence" value="ECO:0007669"/>
    <property type="project" value="UniProtKB-KW"/>
</dbReference>
<dbReference type="Gene3D" id="3.40.50.10860">
    <property type="entry name" value="Leucine Dehydrogenase, chain A, domain 1"/>
    <property type="match status" value="1"/>
</dbReference>
<proteinExistence type="predicted"/>
<dbReference type="GO" id="GO:0019632">
    <property type="term" value="P:shikimate metabolic process"/>
    <property type="evidence" value="ECO:0007669"/>
    <property type="project" value="TreeGrafter"/>
</dbReference>
<sequence>MSTVSESHLVGLIGAGITASLTPPMHETEAAHHGLHYLYRPVDLEVIGRPGTDVGELLRAGRDLGFNAFNITHPCKQLVLAHLDEVSPAAAALGAVNTVLVRDGRFIGHNTDQSGFAAGLTTELPGAARDTVVQIGTGGAGSAVAAALLSAGVRTLHLVDVDRTRAAERAAALAATFPGREVVAAPAGALPELVPAADGVVNATPVGMQHHPGTPVDPALLDGRQWVADVVYLPVDTELVVAARAKGCRVLDGGHMAVGQAVDAFRLITGVVPDRARMREHFLQLLAARQKAPQTAPLGP</sequence>
<evidence type="ECO:0000256" key="2">
    <source>
        <dbReference type="ARBA" id="ARBA00023141"/>
    </source>
</evidence>
<dbReference type="GO" id="GO:0050661">
    <property type="term" value="F:NADP binding"/>
    <property type="evidence" value="ECO:0007669"/>
    <property type="project" value="TreeGrafter"/>
</dbReference>
<dbReference type="GO" id="GO:0005829">
    <property type="term" value="C:cytosol"/>
    <property type="evidence" value="ECO:0007669"/>
    <property type="project" value="TreeGrafter"/>
</dbReference>
<feature type="domain" description="Shikimate dehydrogenase substrate binding N-terminal" evidence="3">
    <location>
        <begin position="12"/>
        <end position="99"/>
    </location>
</feature>
<dbReference type="InterPro" id="IPR046346">
    <property type="entry name" value="Aminoacid_DH-like_N_sf"/>
</dbReference>
<comment type="pathway">
    <text evidence="1">Metabolic intermediate biosynthesis; chorismate biosynthesis; chorismate from D-erythrose 4-phosphate and phosphoenolpyruvate: step 4/7.</text>
</comment>
<dbReference type="GO" id="GO:0009423">
    <property type="term" value="P:chorismate biosynthetic process"/>
    <property type="evidence" value="ECO:0007669"/>
    <property type="project" value="TreeGrafter"/>
</dbReference>
<evidence type="ECO:0000313" key="4">
    <source>
        <dbReference type="EMBL" id="GEO94373.1"/>
    </source>
</evidence>
<reference evidence="4 5" key="1">
    <citation type="submission" date="2019-07" db="EMBL/GenBank/DDBJ databases">
        <title>Whole genome shotgun sequence of Kocuria turfanensis NBRC 107627.</title>
        <authorList>
            <person name="Hosoyama A."/>
            <person name="Uohara A."/>
            <person name="Ohji S."/>
            <person name="Ichikawa N."/>
        </authorList>
    </citation>
    <scope>NUCLEOTIDE SEQUENCE [LARGE SCALE GENOMIC DNA]</scope>
    <source>
        <strain evidence="4 5">NBRC 107627</strain>
    </source>
</reference>
<dbReference type="STRING" id="388357.GCA_001580365_01754"/>
<gene>
    <name evidence="4" type="primary">aroE_1</name>
    <name evidence="4" type="ORF">KTU01_04960</name>
</gene>
<dbReference type="SUPFAM" id="SSF51735">
    <property type="entry name" value="NAD(P)-binding Rossmann-fold domains"/>
    <property type="match status" value="1"/>
</dbReference>
<keyword evidence="2" id="KW-0057">Aromatic amino acid biosynthesis</keyword>
<protein>
    <submittedName>
        <fullName evidence="4">Shikimate dehydrogenase</fullName>
    </submittedName>
</protein>
<evidence type="ECO:0000313" key="5">
    <source>
        <dbReference type="Proteomes" id="UP000321103"/>
    </source>
</evidence>
<name>A0A512I9K4_9MICC</name>
<dbReference type="Gene3D" id="3.40.50.720">
    <property type="entry name" value="NAD(P)-binding Rossmann-like Domain"/>
    <property type="match status" value="1"/>
</dbReference>
<evidence type="ECO:0000256" key="1">
    <source>
        <dbReference type="ARBA" id="ARBA00004871"/>
    </source>
</evidence>
<dbReference type="InterPro" id="IPR036291">
    <property type="entry name" value="NAD(P)-bd_dom_sf"/>
</dbReference>
<organism evidence="4 5">
    <name type="scientific">Kocuria turfanensis</name>
    <dbReference type="NCBI Taxonomy" id="388357"/>
    <lineage>
        <taxon>Bacteria</taxon>
        <taxon>Bacillati</taxon>
        <taxon>Actinomycetota</taxon>
        <taxon>Actinomycetes</taxon>
        <taxon>Micrococcales</taxon>
        <taxon>Micrococcaceae</taxon>
        <taxon>Kocuria</taxon>
    </lineage>
</organism>